<keyword evidence="10" id="KW-0282">Flagellum</keyword>
<reference evidence="10 11" key="1">
    <citation type="submission" date="2016-11" db="EMBL/GenBank/DDBJ databases">
        <title>Mixed transmission modes and dynamic genome evolution in an obligate animal-bacterial symbiosis.</title>
        <authorList>
            <person name="Russell S.L."/>
            <person name="Corbett-Detig R.B."/>
            <person name="Cavanaugh C.M."/>
        </authorList>
    </citation>
    <scope>NUCLEOTIDE SEQUENCE [LARGE SCALE GENOMIC DNA]</scope>
    <source>
        <strain evidence="10">Sveles-Q1</strain>
    </source>
</reference>
<dbReference type="OrthoDB" id="9804559at2"/>
<dbReference type="GO" id="GO:0071978">
    <property type="term" value="P:bacterial-type flagellum-dependent swarming motility"/>
    <property type="evidence" value="ECO:0007669"/>
    <property type="project" value="TreeGrafter"/>
</dbReference>
<dbReference type="EMBL" id="MPRL01000009">
    <property type="protein sequence ID" value="OOZ41500.1"/>
    <property type="molecule type" value="Genomic_DNA"/>
</dbReference>
<dbReference type="Pfam" id="PF22692">
    <property type="entry name" value="LlgE_F_G_D1"/>
    <property type="match status" value="1"/>
</dbReference>
<evidence type="ECO:0000256" key="4">
    <source>
        <dbReference type="ARBA" id="ARBA00038560"/>
    </source>
</evidence>
<dbReference type="NCBIfam" id="NF009280">
    <property type="entry name" value="PRK12640.1"/>
    <property type="match status" value="1"/>
</dbReference>
<comment type="similarity">
    <text evidence="2 6">Belongs to the flagella basal body rod proteins family.</text>
</comment>
<dbReference type="InterPro" id="IPR020013">
    <property type="entry name" value="Flagellar_FlgE/F/G"/>
</dbReference>
<evidence type="ECO:0000259" key="7">
    <source>
        <dbReference type="Pfam" id="PF00460"/>
    </source>
</evidence>
<dbReference type="AlphaFoldDB" id="A0A1T2L8V6"/>
<comment type="subunit">
    <text evidence="4 6">The basal body constitutes a major portion of the flagellar organelle and consists of five rings (E,L,P,S, and M) mounted on a central rod. The rod consists of about 26 subunits of FlgG in the distal portion, and FlgB, FlgC and FlgF are thought to build up the proximal portion of the rod with about 6 subunits each.</text>
</comment>
<organism evidence="10 11">
    <name type="scientific">Solemya pervernicosa gill symbiont</name>
    <dbReference type="NCBI Taxonomy" id="642797"/>
    <lineage>
        <taxon>Bacteria</taxon>
        <taxon>Pseudomonadati</taxon>
        <taxon>Pseudomonadota</taxon>
        <taxon>Gammaproteobacteria</taxon>
        <taxon>sulfur-oxidizing symbionts</taxon>
    </lineage>
</organism>
<dbReference type="SUPFAM" id="SSF117143">
    <property type="entry name" value="Flagellar hook protein flgE"/>
    <property type="match status" value="1"/>
</dbReference>
<name>A0A1T2L8V6_9GAMM</name>
<gene>
    <name evidence="10" type="ORF">BOW53_03760</name>
</gene>
<protein>
    <recommendedName>
        <fullName evidence="5 6">Flagellar basal-body rod protein FlgF</fullName>
    </recommendedName>
</protein>
<evidence type="ECO:0000259" key="9">
    <source>
        <dbReference type="Pfam" id="PF22692"/>
    </source>
</evidence>
<dbReference type="Pfam" id="PF06429">
    <property type="entry name" value="Flg_bbr_C"/>
    <property type="match status" value="1"/>
</dbReference>
<dbReference type="InterPro" id="IPR053967">
    <property type="entry name" value="LlgE_F_G-like_D1"/>
</dbReference>
<feature type="domain" description="Flagellar hook protein FlgE/F/G-like D1" evidence="9">
    <location>
        <begin position="84"/>
        <end position="147"/>
    </location>
</feature>
<dbReference type="NCBIfam" id="TIGR03506">
    <property type="entry name" value="FlgEFG_subfam"/>
    <property type="match status" value="1"/>
</dbReference>
<evidence type="ECO:0000256" key="6">
    <source>
        <dbReference type="RuleBase" id="RU362116"/>
    </source>
</evidence>
<keyword evidence="10" id="KW-0966">Cell projection</keyword>
<keyword evidence="10" id="KW-0969">Cilium</keyword>
<evidence type="ECO:0000313" key="11">
    <source>
        <dbReference type="Proteomes" id="UP000191110"/>
    </source>
</evidence>
<evidence type="ECO:0000259" key="8">
    <source>
        <dbReference type="Pfam" id="PF06429"/>
    </source>
</evidence>
<dbReference type="PANTHER" id="PTHR30435">
    <property type="entry name" value="FLAGELLAR PROTEIN"/>
    <property type="match status" value="1"/>
</dbReference>
<dbReference type="PANTHER" id="PTHR30435:SF18">
    <property type="entry name" value="FLAGELLAR BASAL-BODY ROD PROTEIN FLGF"/>
    <property type="match status" value="1"/>
</dbReference>
<accession>A0A1T2L8V6</accession>
<sequence>MDRMLYLAMEGAKQTLRSQSINSNNLANVSTTGFRADLDAVKSLQVYGPGYEGRVYPSTESNGSDLSAGTLVSTGRELDFAVKDGDGWIGVQAPDGVSEAYTRAGDLRFTESGMLTNGAGHPILGNGGPIVLPPFEKLEIGADGAITILPVGQDATTMVVADRIRLVSADPGQLEKRNDGLMYTRDGINIEPDTSVRVTSGALESSNVNTVEAMVKMIELGRKFEMQVKMMKTAQDNDAASARLLQS</sequence>
<dbReference type="InterPro" id="IPR010930">
    <property type="entry name" value="Flg_bb/hook_C_dom"/>
</dbReference>
<keyword evidence="11" id="KW-1185">Reference proteome</keyword>
<comment type="subcellular location">
    <subcellularLocation>
        <location evidence="1 6">Bacterial flagellum basal body</location>
    </subcellularLocation>
</comment>
<evidence type="ECO:0000256" key="2">
    <source>
        <dbReference type="ARBA" id="ARBA00009677"/>
    </source>
</evidence>
<evidence type="ECO:0000313" key="10">
    <source>
        <dbReference type="EMBL" id="OOZ41500.1"/>
    </source>
</evidence>
<dbReference type="GO" id="GO:0030694">
    <property type="term" value="C:bacterial-type flagellum basal body, rod"/>
    <property type="evidence" value="ECO:0007669"/>
    <property type="project" value="UniProtKB-UniRule"/>
</dbReference>
<proteinExistence type="inferred from homology"/>
<evidence type="ECO:0000256" key="5">
    <source>
        <dbReference type="ARBA" id="ARBA00040228"/>
    </source>
</evidence>
<evidence type="ECO:0000256" key="3">
    <source>
        <dbReference type="ARBA" id="ARBA00023143"/>
    </source>
</evidence>
<feature type="domain" description="Flagellar basal body rod protein N-terminal" evidence="7">
    <location>
        <begin position="5"/>
        <end position="35"/>
    </location>
</feature>
<dbReference type="InterPro" id="IPR037925">
    <property type="entry name" value="FlgE/F/G-like"/>
</dbReference>
<evidence type="ECO:0000256" key="1">
    <source>
        <dbReference type="ARBA" id="ARBA00004117"/>
    </source>
</evidence>
<feature type="domain" description="Flagellar basal-body/hook protein C-terminal" evidence="8">
    <location>
        <begin position="200"/>
        <end position="244"/>
    </location>
</feature>
<dbReference type="Proteomes" id="UP000191110">
    <property type="component" value="Unassembled WGS sequence"/>
</dbReference>
<dbReference type="Pfam" id="PF00460">
    <property type="entry name" value="Flg_bb_rod"/>
    <property type="match status" value="1"/>
</dbReference>
<keyword evidence="3 6" id="KW-0975">Bacterial flagellum</keyword>
<dbReference type="RefSeq" id="WP_078482747.1">
    <property type="nucleotide sequence ID" value="NZ_MPRL01000009.1"/>
</dbReference>
<comment type="caution">
    <text evidence="10">The sequence shown here is derived from an EMBL/GenBank/DDBJ whole genome shotgun (WGS) entry which is preliminary data.</text>
</comment>
<dbReference type="InterPro" id="IPR001444">
    <property type="entry name" value="Flag_bb_rod_N"/>
</dbReference>